<reference evidence="1 2" key="1">
    <citation type="submission" date="2016-03" db="EMBL/GenBank/DDBJ databases">
        <title>Acetic acid bacteria sequencing.</title>
        <authorList>
            <person name="Brandt J."/>
            <person name="Jakob F."/>
            <person name="Vogel R.F."/>
        </authorList>
    </citation>
    <scope>NUCLEOTIDE SEQUENCE [LARGE SCALE GENOMIC DNA]</scope>
    <source>
        <strain evidence="1 2">TMW2.1084</strain>
        <plasmid evidence="2">pac1084_1</plasmid>
    </source>
</reference>
<name>A0A1U9LJ85_9PROT</name>
<dbReference type="KEGG" id="aper:A0U91_16075"/>
<sequence length="70" mass="7747">MTQIPLDILSSPSHSDKPFVDSDDIAKHLTSEVFLDLDKEVAHRIEMAFPEAVDACSSTFLLSVRNTLSN</sequence>
<evidence type="ECO:0000313" key="1">
    <source>
        <dbReference type="EMBL" id="AQT06524.1"/>
    </source>
</evidence>
<dbReference type="Proteomes" id="UP000189055">
    <property type="component" value="Plasmid pAC1084_1"/>
</dbReference>
<keyword evidence="1" id="KW-0614">Plasmid</keyword>
<gene>
    <name evidence="1" type="ORF">A0U91_16075</name>
</gene>
<geneLocation type="plasmid" evidence="2">
    <name>pac1084_1</name>
</geneLocation>
<organism evidence="1 2">
    <name type="scientific">Acetobacter persici</name>
    <dbReference type="NCBI Taxonomy" id="1076596"/>
    <lineage>
        <taxon>Bacteria</taxon>
        <taxon>Pseudomonadati</taxon>
        <taxon>Pseudomonadota</taxon>
        <taxon>Alphaproteobacteria</taxon>
        <taxon>Acetobacterales</taxon>
        <taxon>Acetobacteraceae</taxon>
        <taxon>Acetobacter</taxon>
    </lineage>
</organism>
<protein>
    <submittedName>
        <fullName evidence="1">Uncharacterized protein</fullName>
    </submittedName>
</protein>
<accession>A0A1U9LJ85</accession>
<evidence type="ECO:0000313" key="2">
    <source>
        <dbReference type="Proteomes" id="UP000189055"/>
    </source>
</evidence>
<proteinExistence type="predicted"/>
<dbReference type="EMBL" id="CP014688">
    <property type="protein sequence ID" value="AQT06524.1"/>
    <property type="molecule type" value="Genomic_DNA"/>
</dbReference>
<dbReference type="AlphaFoldDB" id="A0A1U9LJ85"/>